<dbReference type="STRING" id="1314783.A0A165LIY9"/>
<feature type="region of interest" description="Disordered" evidence="1">
    <location>
        <begin position="102"/>
        <end position="152"/>
    </location>
</feature>
<evidence type="ECO:0000313" key="2">
    <source>
        <dbReference type="EMBL" id="KZT64476.1"/>
    </source>
</evidence>
<dbReference type="Proteomes" id="UP000076727">
    <property type="component" value="Unassembled WGS sequence"/>
</dbReference>
<dbReference type="OrthoDB" id="2802553at2759"/>
<protein>
    <submittedName>
        <fullName evidence="2">Uncharacterized protein</fullName>
    </submittedName>
</protein>
<dbReference type="AlphaFoldDB" id="A0A165LIY9"/>
<feature type="region of interest" description="Disordered" evidence="1">
    <location>
        <begin position="196"/>
        <end position="235"/>
    </location>
</feature>
<proteinExistence type="predicted"/>
<evidence type="ECO:0000313" key="3">
    <source>
        <dbReference type="Proteomes" id="UP000076727"/>
    </source>
</evidence>
<keyword evidence="3" id="KW-1185">Reference proteome</keyword>
<name>A0A165LIY9_9APHY</name>
<organism evidence="2 3">
    <name type="scientific">Daedalea quercina L-15889</name>
    <dbReference type="NCBI Taxonomy" id="1314783"/>
    <lineage>
        <taxon>Eukaryota</taxon>
        <taxon>Fungi</taxon>
        <taxon>Dikarya</taxon>
        <taxon>Basidiomycota</taxon>
        <taxon>Agaricomycotina</taxon>
        <taxon>Agaricomycetes</taxon>
        <taxon>Polyporales</taxon>
        <taxon>Fomitopsis</taxon>
    </lineage>
</organism>
<evidence type="ECO:0000256" key="1">
    <source>
        <dbReference type="SAM" id="MobiDB-lite"/>
    </source>
</evidence>
<gene>
    <name evidence="2" type="ORF">DAEQUDRAFT_606502</name>
</gene>
<dbReference type="EMBL" id="KV429127">
    <property type="protein sequence ID" value="KZT64476.1"/>
    <property type="molecule type" value="Genomic_DNA"/>
</dbReference>
<accession>A0A165LIY9</accession>
<dbReference type="PROSITE" id="PS51257">
    <property type="entry name" value="PROKAR_LIPOPROTEIN"/>
    <property type="match status" value="1"/>
</dbReference>
<reference evidence="2 3" key="1">
    <citation type="journal article" date="2016" name="Mol. Biol. Evol.">
        <title>Comparative Genomics of Early-Diverging Mushroom-Forming Fungi Provides Insights into the Origins of Lignocellulose Decay Capabilities.</title>
        <authorList>
            <person name="Nagy L.G."/>
            <person name="Riley R."/>
            <person name="Tritt A."/>
            <person name="Adam C."/>
            <person name="Daum C."/>
            <person name="Floudas D."/>
            <person name="Sun H."/>
            <person name="Yadav J.S."/>
            <person name="Pangilinan J."/>
            <person name="Larsson K.H."/>
            <person name="Matsuura K."/>
            <person name="Barry K."/>
            <person name="Labutti K."/>
            <person name="Kuo R."/>
            <person name="Ohm R.A."/>
            <person name="Bhattacharya S.S."/>
            <person name="Shirouzu T."/>
            <person name="Yoshinaga Y."/>
            <person name="Martin F.M."/>
            <person name="Grigoriev I.V."/>
            <person name="Hibbett D.S."/>
        </authorList>
    </citation>
    <scope>NUCLEOTIDE SEQUENCE [LARGE SCALE GENOMIC DNA]</scope>
    <source>
        <strain evidence="2 3">L-15889</strain>
    </source>
</reference>
<sequence>MIARHSPATPINIAYVVAACAVLNKASPEYDVFRKQCYWYAGLAFRLLVGDDVMRQLQYNGPQRAGEVANFFSVMKEPELDRHARELRPLYEDKLQAIQHEVTERRRKERRAEDAEREAEGARRDAEGARRDAEGARREAEGARREAEGARREAEAAVRRAAEMEIELQKLKELNQGARTSAASVRISSPIFPLLPSSDSNFSFRDQARRPYRPVAPSTKEPACTSPSMSDLLLS</sequence>